<evidence type="ECO:0000313" key="2">
    <source>
        <dbReference type="Proteomes" id="UP000184148"/>
    </source>
</evidence>
<gene>
    <name evidence="1" type="ORF">SAMN02745133_01751</name>
</gene>
<organism evidence="1 2">
    <name type="scientific">Desulforamulus putei DSM 12395</name>
    <dbReference type="NCBI Taxonomy" id="1121429"/>
    <lineage>
        <taxon>Bacteria</taxon>
        <taxon>Bacillati</taxon>
        <taxon>Bacillota</taxon>
        <taxon>Clostridia</taxon>
        <taxon>Eubacteriales</taxon>
        <taxon>Peptococcaceae</taxon>
        <taxon>Desulforamulus</taxon>
    </lineage>
</organism>
<dbReference type="Proteomes" id="UP000184148">
    <property type="component" value="Unassembled WGS sequence"/>
</dbReference>
<reference evidence="2" key="1">
    <citation type="submission" date="2016-11" db="EMBL/GenBank/DDBJ databases">
        <authorList>
            <person name="Varghese N."/>
            <person name="Submissions S."/>
        </authorList>
    </citation>
    <scope>NUCLEOTIDE SEQUENCE [LARGE SCALE GENOMIC DNA]</scope>
    <source>
        <strain evidence="2">DSM 12395</strain>
    </source>
</reference>
<dbReference type="OrthoDB" id="4266at1562"/>
<evidence type="ECO:0000313" key="1">
    <source>
        <dbReference type="EMBL" id="SHF07273.1"/>
    </source>
</evidence>
<dbReference type="AlphaFoldDB" id="A0A1M4YNP3"/>
<dbReference type="STRING" id="1121429.SAMN02745133_01751"/>
<sequence length="62" mass="6601">MDVAAVSTALSQAKTKEAAGIMVLDKVIDIAVQNANAINKLISDSMDHVPESHLGKYVDQYA</sequence>
<name>A0A1M4YNP3_9FIRM</name>
<dbReference type="RefSeq" id="WP_073238776.1">
    <property type="nucleotide sequence ID" value="NZ_FQUY01000011.1"/>
</dbReference>
<dbReference type="InterPro" id="IPR025906">
    <property type="entry name" value="YjfB_motility"/>
</dbReference>
<dbReference type="EMBL" id="FQUY01000011">
    <property type="protein sequence ID" value="SHF07273.1"/>
    <property type="molecule type" value="Genomic_DNA"/>
</dbReference>
<dbReference type="Pfam" id="PF14070">
    <property type="entry name" value="YjfB_motility"/>
    <property type="match status" value="1"/>
</dbReference>
<protein>
    <submittedName>
        <fullName evidence="1">Putative motility protein</fullName>
    </submittedName>
</protein>
<keyword evidence="2" id="KW-1185">Reference proteome</keyword>
<accession>A0A1M4YNP3</accession>
<proteinExistence type="predicted"/>